<dbReference type="GO" id="GO:0047890">
    <property type="term" value="F:flavanone 4-reductase activity"/>
    <property type="evidence" value="ECO:0007669"/>
    <property type="project" value="UniProtKB-EC"/>
</dbReference>
<dbReference type="InterPro" id="IPR050425">
    <property type="entry name" value="NAD(P)_dehydrat-like"/>
</dbReference>
<evidence type="ECO:0000256" key="2">
    <source>
        <dbReference type="ARBA" id="ARBA00022857"/>
    </source>
</evidence>
<keyword evidence="4" id="KW-0284">Flavonoid biosynthesis</keyword>
<evidence type="ECO:0000256" key="13">
    <source>
        <dbReference type="ARBA" id="ARBA00049132"/>
    </source>
</evidence>
<evidence type="ECO:0000313" key="15">
    <source>
        <dbReference type="EMBL" id="CAA3023668.1"/>
    </source>
</evidence>
<evidence type="ECO:0000313" key="16">
    <source>
        <dbReference type="Proteomes" id="UP000594638"/>
    </source>
</evidence>
<dbReference type="GO" id="GO:0009813">
    <property type="term" value="P:flavonoid biosynthetic process"/>
    <property type="evidence" value="ECO:0007669"/>
    <property type="project" value="UniProtKB-KW"/>
</dbReference>
<keyword evidence="16" id="KW-1185">Reference proteome</keyword>
<comment type="function">
    <text evidence="6">Bifunctional enzyme involved in flavonoid metabolism.</text>
</comment>
<dbReference type="SUPFAM" id="SSF51735">
    <property type="entry name" value="NAD(P)-binding Rossmann-fold domains"/>
    <property type="match status" value="1"/>
</dbReference>
<evidence type="ECO:0000259" key="14">
    <source>
        <dbReference type="Pfam" id="PF01370"/>
    </source>
</evidence>
<evidence type="ECO:0000256" key="10">
    <source>
        <dbReference type="ARBA" id="ARBA00042087"/>
    </source>
</evidence>
<sequence length="330" mass="36823">MEEENKKGTVCVTGGTGFVGSWLIKRLLRHGYFVNATIRSDPECKRDVSYLRNLPGASDRLRIYNADLDKPDSFNAAINGCIGLFHVAHPLDFGDKESEETKTKRAISGLLGILQACLDSKTVRRVVYTSSASAVLFNGNRDLDIVDESSWTDVELIRSLRMYAGSYIVGKTLTEKTALEFAQKHGLDVVTLVPTWIHGPFICSHLPDTVCISLALIFGNEDHYKYLVDTSFVHVDDVARAHIFLFEYPNAKGRYICSALEVTIDKLSEFLSARYPEYQIPNADSLKDIVPVKFSGFSSKKLLEAGFNYQHGLEEIFDGAIESCKQKGFI</sequence>
<dbReference type="PANTHER" id="PTHR10366">
    <property type="entry name" value="NAD DEPENDENT EPIMERASE/DEHYDRATASE"/>
    <property type="match status" value="1"/>
</dbReference>
<reference evidence="15 16" key="1">
    <citation type="submission" date="2019-12" db="EMBL/GenBank/DDBJ databases">
        <authorList>
            <person name="Alioto T."/>
            <person name="Alioto T."/>
            <person name="Gomez Garrido J."/>
        </authorList>
    </citation>
    <scope>NUCLEOTIDE SEQUENCE [LARGE SCALE GENOMIC DNA]</scope>
</reference>
<gene>
    <name evidence="15" type="ORF">OLEA9_A044264</name>
</gene>
<evidence type="ECO:0000256" key="4">
    <source>
        <dbReference type="ARBA" id="ARBA00023241"/>
    </source>
</evidence>
<evidence type="ECO:0000256" key="12">
    <source>
        <dbReference type="ARBA" id="ARBA00048870"/>
    </source>
</evidence>
<evidence type="ECO:0000256" key="3">
    <source>
        <dbReference type="ARBA" id="ARBA00023002"/>
    </source>
</evidence>
<dbReference type="GO" id="GO:0045552">
    <property type="term" value="F:dihydroflavanol 4-reductase activity"/>
    <property type="evidence" value="ECO:0007669"/>
    <property type="project" value="UniProtKB-EC"/>
</dbReference>
<dbReference type="AlphaFoldDB" id="A0A8S0V0H9"/>
<keyword evidence="3" id="KW-0560">Oxidoreductase</keyword>
<evidence type="ECO:0000256" key="9">
    <source>
        <dbReference type="ARBA" id="ARBA00039963"/>
    </source>
</evidence>
<dbReference type="FunFam" id="3.40.50.720:FF:000085">
    <property type="entry name" value="Dihydroflavonol reductase"/>
    <property type="match status" value="1"/>
</dbReference>
<comment type="pathway">
    <text evidence="1">Pigment biosynthesis; anthocyanin biosynthesis.</text>
</comment>
<evidence type="ECO:0000256" key="1">
    <source>
        <dbReference type="ARBA" id="ARBA00004935"/>
    </source>
</evidence>
<comment type="catalytic activity">
    <reaction evidence="13">
        <text>a (2R,3S,4S)-leucoanthocyanidin + NADP(+) = a (2R,3R)-dihydroflavonol + NADPH + H(+)</text>
        <dbReference type="Rhea" id="RHEA:54444"/>
        <dbReference type="ChEBI" id="CHEBI:15378"/>
        <dbReference type="ChEBI" id="CHEBI:57783"/>
        <dbReference type="ChEBI" id="CHEBI:58349"/>
        <dbReference type="ChEBI" id="CHEBI:138176"/>
        <dbReference type="ChEBI" id="CHEBI:138188"/>
        <dbReference type="EC" id="1.1.1.219"/>
    </reaction>
</comment>
<comment type="similarity">
    <text evidence="5">Belongs to the NAD(P)-dependent epimerase/dehydratase family. Dihydroflavonol-4-reductase subfamily.</text>
</comment>
<comment type="caution">
    <text evidence="15">The sequence shown here is derived from an EMBL/GenBank/DDBJ whole genome shotgun (WGS) entry which is preliminary data.</text>
</comment>
<evidence type="ECO:0000256" key="11">
    <source>
        <dbReference type="ARBA" id="ARBA00042831"/>
    </source>
</evidence>
<dbReference type="EC" id="1.1.1.219" evidence="8"/>
<evidence type="ECO:0000256" key="7">
    <source>
        <dbReference type="ARBA" id="ARBA00039055"/>
    </source>
</evidence>
<dbReference type="Gene3D" id="3.40.50.720">
    <property type="entry name" value="NAD(P)-binding Rossmann-like Domain"/>
    <property type="match status" value="1"/>
</dbReference>
<dbReference type="CDD" id="cd08958">
    <property type="entry name" value="FR_SDR_e"/>
    <property type="match status" value="1"/>
</dbReference>
<name>A0A8S0V0H9_OLEEU</name>
<accession>A0A8S0V0H9</accession>
<dbReference type="InterPro" id="IPR036291">
    <property type="entry name" value="NAD(P)-bd_dom_sf"/>
</dbReference>
<dbReference type="PANTHER" id="PTHR10366:SF563">
    <property type="entry name" value="CINNAMOYL-COA REDUCTASE 16"/>
    <property type="match status" value="1"/>
</dbReference>
<evidence type="ECO:0000256" key="6">
    <source>
        <dbReference type="ARBA" id="ARBA00037100"/>
    </source>
</evidence>
<dbReference type="Gramene" id="OE9A044264T2">
    <property type="protein sequence ID" value="OE9A044264C2"/>
    <property type="gene ID" value="OE9A044264"/>
</dbReference>
<dbReference type="InterPro" id="IPR001509">
    <property type="entry name" value="Epimerase_deHydtase"/>
</dbReference>
<evidence type="ECO:0000256" key="8">
    <source>
        <dbReference type="ARBA" id="ARBA00039057"/>
    </source>
</evidence>
<feature type="domain" description="NAD-dependent epimerase/dehydratase" evidence="14">
    <location>
        <begin position="10"/>
        <end position="252"/>
    </location>
</feature>
<evidence type="ECO:0000256" key="5">
    <source>
        <dbReference type="ARBA" id="ARBA00023445"/>
    </source>
</evidence>
<keyword evidence="2" id="KW-0521">NADP</keyword>
<organism evidence="15 16">
    <name type="scientific">Olea europaea subsp. europaea</name>
    <dbReference type="NCBI Taxonomy" id="158383"/>
    <lineage>
        <taxon>Eukaryota</taxon>
        <taxon>Viridiplantae</taxon>
        <taxon>Streptophyta</taxon>
        <taxon>Embryophyta</taxon>
        <taxon>Tracheophyta</taxon>
        <taxon>Spermatophyta</taxon>
        <taxon>Magnoliopsida</taxon>
        <taxon>eudicotyledons</taxon>
        <taxon>Gunneridae</taxon>
        <taxon>Pentapetalae</taxon>
        <taxon>asterids</taxon>
        <taxon>lamiids</taxon>
        <taxon>Lamiales</taxon>
        <taxon>Oleaceae</taxon>
        <taxon>Oleeae</taxon>
        <taxon>Olea</taxon>
    </lineage>
</organism>
<dbReference type="Proteomes" id="UP000594638">
    <property type="component" value="Unassembled WGS sequence"/>
</dbReference>
<dbReference type="EC" id="1.1.1.234" evidence="7"/>
<proteinExistence type="inferred from homology"/>
<dbReference type="OrthoDB" id="2735536at2759"/>
<comment type="catalytic activity">
    <reaction evidence="12">
        <text>(2S)-flavan-4-ol + NADP(+) = (2S)-flavanone + NADPH + H(+)</text>
        <dbReference type="Rhea" id="RHEA:11228"/>
        <dbReference type="ChEBI" id="CHEBI:15378"/>
        <dbReference type="ChEBI" id="CHEBI:15605"/>
        <dbReference type="ChEBI" id="CHEBI:15606"/>
        <dbReference type="ChEBI" id="CHEBI:57783"/>
        <dbReference type="ChEBI" id="CHEBI:58349"/>
        <dbReference type="EC" id="1.1.1.234"/>
    </reaction>
</comment>
<dbReference type="Pfam" id="PF01370">
    <property type="entry name" value="Epimerase"/>
    <property type="match status" value="1"/>
</dbReference>
<dbReference type="EMBL" id="CACTIH010009094">
    <property type="protein sequence ID" value="CAA3023668.1"/>
    <property type="molecule type" value="Genomic_DNA"/>
</dbReference>
<protein>
    <recommendedName>
        <fullName evidence="9">Dihydroflavonol 4-reductase</fullName>
        <ecNumber evidence="8">1.1.1.219</ecNumber>
        <ecNumber evidence="7">1.1.1.234</ecNumber>
    </recommendedName>
    <alternativeName>
        <fullName evidence="11">Dihydrokaempferol 4-reductase</fullName>
    </alternativeName>
    <alternativeName>
        <fullName evidence="10">Flavanone 4-reductase</fullName>
    </alternativeName>
</protein>